<evidence type="ECO:0000313" key="6">
    <source>
        <dbReference type="Proteomes" id="UP000243106"/>
    </source>
</evidence>
<sequence>MDERVTFDALLEARASNERMLVAPDGSVLSVADFKTHAGKAAAWLRAQGIERGDRIALWLPNCADWLALLFGAARIGAMIVAINTRYRAAELDHVLGHSGARILIFGGDEAHSDVHAILGEVNLAALGDLECLASFQAQEPIQGRNITTVDLASVEPVGPQDAQASDPVLLFTTSGTTSKPKLVQHSQGTLSKHARNCAATFGFDAPDATYLAALPFCGVFGLNPSLAAIAGGAPIHVLSVFRDTQAVDAAKKSKVTHFFGSDEMYRRIWELDASAFENARLCGFASFTPGLMGVLRDMAEAGLPLAGVYGASEVNAIFAIQPLDLPLEDRMMGGGRMAGRGDLRVRDPESGELLSQGQVGVLEIRAETSFTGYFRNVEATAKAIDEDGYFRSNDLVYEREDGTFVYLARNGEFIRLSGFLTDPAEIEEVIARAPGVAQAQVVGIEIQRKVLPVAFVITEDDSSLDEDALCAFTEPLLAHYKIPHRFFFLDAFPTTASANGTKIQRGKLAEMARDLVSDGGAR</sequence>
<dbReference type="Proteomes" id="UP000243106">
    <property type="component" value="Unassembled WGS sequence"/>
</dbReference>
<keyword evidence="2" id="KW-0436">Ligase</keyword>
<dbReference type="GO" id="GO:0006631">
    <property type="term" value="P:fatty acid metabolic process"/>
    <property type="evidence" value="ECO:0007669"/>
    <property type="project" value="TreeGrafter"/>
</dbReference>
<dbReference type="Pfam" id="PF00501">
    <property type="entry name" value="AMP-binding"/>
    <property type="match status" value="1"/>
</dbReference>
<dbReference type="Gene3D" id="3.40.50.12780">
    <property type="entry name" value="N-terminal domain of ligase-like"/>
    <property type="match status" value="1"/>
</dbReference>
<proteinExistence type="inferred from homology"/>
<gene>
    <name evidence="5" type="ORF">SAMN05421853_1223</name>
</gene>
<dbReference type="InterPro" id="IPR000873">
    <property type="entry name" value="AMP-dep_synth/lig_dom"/>
</dbReference>
<evidence type="ECO:0000256" key="1">
    <source>
        <dbReference type="ARBA" id="ARBA00006432"/>
    </source>
</evidence>
<feature type="domain" description="AMP-binding enzyme C-terminal" evidence="4">
    <location>
        <begin position="426"/>
        <end position="499"/>
    </location>
</feature>
<protein>
    <submittedName>
        <fullName evidence="5">Fatty-acyl-CoA synthase</fullName>
    </submittedName>
</protein>
<dbReference type="EMBL" id="FOXV01000022">
    <property type="protein sequence ID" value="SFQ68780.1"/>
    <property type="molecule type" value="Genomic_DNA"/>
</dbReference>
<evidence type="ECO:0000259" key="4">
    <source>
        <dbReference type="Pfam" id="PF13193"/>
    </source>
</evidence>
<comment type="similarity">
    <text evidence="1">Belongs to the ATP-dependent AMP-binding enzyme family.</text>
</comment>
<dbReference type="InterPro" id="IPR020845">
    <property type="entry name" value="AMP-binding_CS"/>
</dbReference>
<evidence type="ECO:0000259" key="3">
    <source>
        <dbReference type="Pfam" id="PF00501"/>
    </source>
</evidence>
<dbReference type="PANTHER" id="PTHR43201:SF5">
    <property type="entry name" value="MEDIUM-CHAIN ACYL-COA LIGASE ACSF2, MITOCHONDRIAL"/>
    <property type="match status" value="1"/>
</dbReference>
<dbReference type="Pfam" id="PF13193">
    <property type="entry name" value="AMP-binding_C"/>
    <property type="match status" value="1"/>
</dbReference>
<dbReference type="AlphaFoldDB" id="A0A1I6AJA2"/>
<keyword evidence="6" id="KW-1185">Reference proteome</keyword>
<dbReference type="STRING" id="93684.SAMN05421853_1223"/>
<dbReference type="GO" id="GO:0031956">
    <property type="term" value="F:medium-chain fatty acid-CoA ligase activity"/>
    <property type="evidence" value="ECO:0007669"/>
    <property type="project" value="TreeGrafter"/>
</dbReference>
<dbReference type="PANTHER" id="PTHR43201">
    <property type="entry name" value="ACYL-COA SYNTHETASE"/>
    <property type="match status" value="1"/>
</dbReference>
<dbReference type="PROSITE" id="PS00455">
    <property type="entry name" value="AMP_BINDING"/>
    <property type="match status" value="1"/>
</dbReference>
<dbReference type="InterPro" id="IPR025110">
    <property type="entry name" value="AMP-bd_C"/>
</dbReference>
<reference evidence="6" key="1">
    <citation type="submission" date="2016-10" db="EMBL/GenBank/DDBJ databases">
        <authorList>
            <person name="Varghese N."/>
            <person name="Submissions S."/>
        </authorList>
    </citation>
    <scope>NUCLEOTIDE SEQUENCE [LARGE SCALE GENOMIC DNA]</scope>
    <source>
        <strain evidence="6">JCM 10271</strain>
    </source>
</reference>
<name>A0A1I6AJA2_9RHOB</name>
<evidence type="ECO:0000313" key="5">
    <source>
        <dbReference type="EMBL" id="SFQ68780.1"/>
    </source>
</evidence>
<dbReference type="InterPro" id="IPR042099">
    <property type="entry name" value="ANL_N_sf"/>
</dbReference>
<organism evidence="5 6">
    <name type="scientific">Roseivivax halotolerans</name>
    <dbReference type="NCBI Taxonomy" id="93684"/>
    <lineage>
        <taxon>Bacteria</taxon>
        <taxon>Pseudomonadati</taxon>
        <taxon>Pseudomonadota</taxon>
        <taxon>Alphaproteobacteria</taxon>
        <taxon>Rhodobacterales</taxon>
        <taxon>Roseobacteraceae</taxon>
        <taxon>Roseivivax</taxon>
    </lineage>
</organism>
<dbReference type="Gene3D" id="3.30.300.30">
    <property type="match status" value="1"/>
</dbReference>
<dbReference type="InterPro" id="IPR045851">
    <property type="entry name" value="AMP-bd_C_sf"/>
</dbReference>
<feature type="domain" description="AMP-dependent synthetase/ligase" evidence="3">
    <location>
        <begin position="17"/>
        <end position="375"/>
    </location>
</feature>
<dbReference type="SUPFAM" id="SSF56801">
    <property type="entry name" value="Acetyl-CoA synthetase-like"/>
    <property type="match status" value="1"/>
</dbReference>
<accession>A0A1I6AJA2</accession>
<evidence type="ECO:0000256" key="2">
    <source>
        <dbReference type="ARBA" id="ARBA00022598"/>
    </source>
</evidence>